<organism evidence="2 3">
    <name type="scientific">Tanacetum coccineum</name>
    <dbReference type="NCBI Taxonomy" id="301880"/>
    <lineage>
        <taxon>Eukaryota</taxon>
        <taxon>Viridiplantae</taxon>
        <taxon>Streptophyta</taxon>
        <taxon>Embryophyta</taxon>
        <taxon>Tracheophyta</taxon>
        <taxon>Spermatophyta</taxon>
        <taxon>Magnoliopsida</taxon>
        <taxon>eudicotyledons</taxon>
        <taxon>Gunneridae</taxon>
        <taxon>Pentapetalae</taxon>
        <taxon>asterids</taxon>
        <taxon>campanulids</taxon>
        <taxon>Asterales</taxon>
        <taxon>Asteraceae</taxon>
        <taxon>Asteroideae</taxon>
        <taxon>Anthemideae</taxon>
        <taxon>Anthemidinae</taxon>
        <taxon>Tanacetum</taxon>
    </lineage>
</organism>
<reference evidence="2" key="1">
    <citation type="journal article" date="2022" name="Int. J. Mol. Sci.">
        <title>Draft Genome of Tanacetum Coccineum: Genomic Comparison of Closely Related Tanacetum-Family Plants.</title>
        <authorList>
            <person name="Yamashiro T."/>
            <person name="Shiraishi A."/>
            <person name="Nakayama K."/>
            <person name="Satake H."/>
        </authorList>
    </citation>
    <scope>NUCLEOTIDE SEQUENCE</scope>
</reference>
<feature type="region of interest" description="Disordered" evidence="1">
    <location>
        <begin position="62"/>
        <end position="92"/>
    </location>
</feature>
<evidence type="ECO:0000256" key="1">
    <source>
        <dbReference type="SAM" id="MobiDB-lite"/>
    </source>
</evidence>
<gene>
    <name evidence="2" type="ORF">Tco_0990093</name>
</gene>
<dbReference type="Proteomes" id="UP001151760">
    <property type="component" value="Unassembled WGS sequence"/>
</dbReference>
<evidence type="ECO:0000313" key="2">
    <source>
        <dbReference type="EMBL" id="GJT55039.1"/>
    </source>
</evidence>
<feature type="compositionally biased region" description="Polar residues" evidence="1">
    <location>
        <begin position="22"/>
        <end position="32"/>
    </location>
</feature>
<keyword evidence="3" id="KW-1185">Reference proteome</keyword>
<evidence type="ECO:0000313" key="3">
    <source>
        <dbReference type="Proteomes" id="UP001151760"/>
    </source>
</evidence>
<name>A0ABQ5EVQ0_9ASTR</name>
<sequence length="287" mass="32602">MPAPMNKLDSEFNDEEKLEMADNSSEIHPQSRFSARHIFNIHNQTSTARELDNERGNAYARISRTHNKGRRTFPQPTTISGLPPTQGLNATEQKQEVICYNSREKDKLRGSVKNPRENGPLSTTKDKAIQMELKRHECVGNAESIPRDLNQEYSTRRTFKPDSETEIDDNNDLVSQYLLDTEAQNVPTEVSADTSDKISMIAILTDLQTQLDGHAKVVEHQQKQHQGKDDTIRNLETQKTSREWLNVVPLKCSYGMLEERSKLYHQGIRKNAHAGPSDCAPQVKLIP</sequence>
<comment type="caution">
    <text evidence="2">The sequence shown here is derived from an EMBL/GenBank/DDBJ whole genome shotgun (WGS) entry which is preliminary data.</text>
</comment>
<accession>A0ABQ5EVQ0</accession>
<protein>
    <submittedName>
        <fullName evidence="2">Uncharacterized protein</fullName>
    </submittedName>
</protein>
<feature type="region of interest" description="Disordered" evidence="1">
    <location>
        <begin position="1"/>
        <end position="32"/>
    </location>
</feature>
<proteinExistence type="predicted"/>
<dbReference type="EMBL" id="BQNB010016724">
    <property type="protein sequence ID" value="GJT55039.1"/>
    <property type="molecule type" value="Genomic_DNA"/>
</dbReference>
<reference evidence="2" key="2">
    <citation type="submission" date="2022-01" db="EMBL/GenBank/DDBJ databases">
        <authorList>
            <person name="Yamashiro T."/>
            <person name="Shiraishi A."/>
            <person name="Satake H."/>
            <person name="Nakayama K."/>
        </authorList>
    </citation>
    <scope>NUCLEOTIDE SEQUENCE</scope>
</reference>